<evidence type="ECO:0000313" key="2">
    <source>
        <dbReference type="Proteomes" id="UP001360953"/>
    </source>
</evidence>
<comment type="caution">
    <text evidence="1">The sequence shown here is derived from an EMBL/GenBank/DDBJ whole genome shotgun (WGS) entry which is preliminary data.</text>
</comment>
<dbReference type="RefSeq" id="XP_066650385.1">
    <property type="nucleotide sequence ID" value="XM_066796678.1"/>
</dbReference>
<dbReference type="Proteomes" id="UP001360953">
    <property type="component" value="Unassembled WGS sequence"/>
</dbReference>
<feature type="non-terminal residue" evidence="1">
    <location>
        <position position="200"/>
    </location>
</feature>
<sequence>KSAVNAFNEMLMRRCNQPVITIHATQRARDPLAASASFDQAGRLNRKLPSCIGARDMVLQNIWVYSSLGSVQDIRWADDTVDLFNTMPSVVLVALDKYNVDGYNPGDYDLSFFDLDPEGKPVVPIFPAVHTFMFGGARCSRTQFPLTTANTITIHKTWSISVDLVVVNFDHRGSTPVLSYVAVLRVRSLQGLIVEEPIDY</sequence>
<dbReference type="EMBL" id="JBBPEH010000014">
    <property type="protein sequence ID" value="KAK7530146.1"/>
    <property type="molecule type" value="Genomic_DNA"/>
</dbReference>
<feature type="non-terminal residue" evidence="1">
    <location>
        <position position="1"/>
    </location>
</feature>
<name>A0ABR1L6R7_9PEZI</name>
<reference evidence="1 2" key="1">
    <citation type="submission" date="2024-04" db="EMBL/GenBank/DDBJ databases">
        <title>Phyllosticta paracitricarpa is synonymous to the EU quarantine fungus P. citricarpa based on phylogenomic analyses.</title>
        <authorList>
            <consortium name="Lawrence Berkeley National Laboratory"/>
            <person name="Van ingen-buijs V.A."/>
            <person name="Van westerhoven A.C."/>
            <person name="Haridas S."/>
            <person name="Skiadas P."/>
            <person name="Martin F."/>
            <person name="Groenewald J.Z."/>
            <person name="Crous P.W."/>
            <person name="Seidl M.F."/>
        </authorList>
    </citation>
    <scope>NUCLEOTIDE SEQUENCE [LARGE SCALE GENOMIC DNA]</scope>
    <source>
        <strain evidence="1 2">CPC 17464</strain>
    </source>
</reference>
<dbReference type="GeneID" id="92029584"/>
<evidence type="ECO:0000313" key="1">
    <source>
        <dbReference type="EMBL" id="KAK7530146.1"/>
    </source>
</evidence>
<dbReference type="InterPro" id="IPR051055">
    <property type="entry name" value="PIF1_helicase"/>
</dbReference>
<proteinExistence type="predicted"/>
<dbReference type="PANTHER" id="PTHR47642:SF6">
    <property type="entry name" value="ATP-DEPENDENT DNA HELICASE"/>
    <property type="match status" value="1"/>
</dbReference>
<dbReference type="PANTHER" id="PTHR47642">
    <property type="entry name" value="ATP-DEPENDENT DNA HELICASE"/>
    <property type="match status" value="1"/>
</dbReference>
<keyword evidence="2" id="KW-1185">Reference proteome</keyword>
<organism evidence="1 2">
    <name type="scientific">Phyllosticta citribraziliensis</name>
    <dbReference type="NCBI Taxonomy" id="989973"/>
    <lineage>
        <taxon>Eukaryota</taxon>
        <taxon>Fungi</taxon>
        <taxon>Dikarya</taxon>
        <taxon>Ascomycota</taxon>
        <taxon>Pezizomycotina</taxon>
        <taxon>Dothideomycetes</taxon>
        <taxon>Dothideomycetes incertae sedis</taxon>
        <taxon>Botryosphaeriales</taxon>
        <taxon>Phyllostictaceae</taxon>
        <taxon>Phyllosticta</taxon>
    </lineage>
</organism>
<protein>
    <submittedName>
        <fullName evidence="1">Uncharacterized protein</fullName>
    </submittedName>
</protein>
<accession>A0ABR1L6R7</accession>
<gene>
    <name evidence="1" type="ORF">J3D65DRAFT_531964</name>
</gene>